<sequence length="92" mass="9589">MTLWSEAMDLMCLAMTLGVSGPRQKFAPGSVRDTYRDPGSPRVAGSQGSLAGLVRDLVLGQAGGNGIQLGVIRYLDGDGAQAEAFRAFSRSG</sequence>
<evidence type="ECO:0000313" key="1">
    <source>
        <dbReference type="EMBL" id="MDR7359020.1"/>
    </source>
</evidence>
<dbReference type="EMBL" id="JAVDYI010000001">
    <property type="protein sequence ID" value="MDR7359020.1"/>
    <property type="molecule type" value="Genomic_DNA"/>
</dbReference>
<reference evidence="1 2" key="1">
    <citation type="submission" date="2023-07" db="EMBL/GenBank/DDBJ databases">
        <title>Sequencing the genomes of 1000 actinobacteria strains.</title>
        <authorList>
            <person name="Klenk H.-P."/>
        </authorList>
    </citation>
    <scope>NUCLEOTIDE SEQUENCE [LARGE SCALE GENOMIC DNA]</scope>
    <source>
        <strain evidence="1 2">DSM 20167</strain>
    </source>
</reference>
<proteinExistence type="predicted"/>
<gene>
    <name evidence="1" type="ORF">J2S64_002711</name>
</gene>
<evidence type="ECO:0000313" key="2">
    <source>
        <dbReference type="Proteomes" id="UP001183817"/>
    </source>
</evidence>
<protein>
    <submittedName>
        <fullName evidence="1">Uncharacterized protein</fullName>
    </submittedName>
</protein>
<organism evidence="1 2">
    <name type="scientific">Paeniglutamicibacter sulfureus</name>
    <dbReference type="NCBI Taxonomy" id="43666"/>
    <lineage>
        <taxon>Bacteria</taxon>
        <taxon>Bacillati</taxon>
        <taxon>Actinomycetota</taxon>
        <taxon>Actinomycetes</taxon>
        <taxon>Micrococcales</taxon>
        <taxon>Micrococcaceae</taxon>
        <taxon>Paeniglutamicibacter</taxon>
    </lineage>
</organism>
<accession>A0ABU2BK66</accession>
<name>A0ABU2BK66_9MICC</name>
<dbReference type="Proteomes" id="UP001183817">
    <property type="component" value="Unassembled WGS sequence"/>
</dbReference>
<keyword evidence="2" id="KW-1185">Reference proteome</keyword>
<comment type="caution">
    <text evidence="1">The sequence shown here is derived from an EMBL/GenBank/DDBJ whole genome shotgun (WGS) entry which is preliminary data.</text>
</comment>